<dbReference type="PANTHER" id="PTHR30620">
    <property type="entry name" value="PERIPLASMIC BETA-GLUCOSIDASE-RELATED"/>
    <property type="match status" value="1"/>
</dbReference>
<dbReference type="PANTHER" id="PTHR30620:SF16">
    <property type="entry name" value="LYSOSOMAL BETA GLUCOSIDASE"/>
    <property type="match status" value="1"/>
</dbReference>
<keyword evidence="10" id="KW-1185">Reference proteome</keyword>
<protein>
    <recommendedName>
        <fullName evidence="3">beta-glucosidase</fullName>
        <ecNumber evidence="3">3.2.1.21</ecNumber>
    </recommendedName>
</protein>
<accession>A0A9X3XB83</accession>
<dbReference type="PROSITE" id="PS51257">
    <property type="entry name" value="PROKAR_LIPOPROTEIN"/>
    <property type="match status" value="1"/>
</dbReference>
<dbReference type="InterPro" id="IPR002772">
    <property type="entry name" value="Glyco_hydro_3_C"/>
</dbReference>
<dbReference type="InterPro" id="IPR051915">
    <property type="entry name" value="Cellulose_Degrad_GH3"/>
</dbReference>
<dbReference type="SUPFAM" id="SSF52279">
    <property type="entry name" value="Beta-D-glucan exohydrolase, C-terminal domain"/>
    <property type="match status" value="1"/>
</dbReference>
<dbReference type="PROSITE" id="PS00775">
    <property type="entry name" value="GLYCOSYL_HYDROL_F3"/>
    <property type="match status" value="1"/>
</dbReference>
<dbReference type="AlphaFoldDB" id="A0A9X3XB83"/>
<dbReference type="EMBL" id="JAGTJJ010000046">
    <property type="protein sequence ID" value="MDC3987032.1"/>
    <property type="molecule type" value="Genomic_DNA"/>
</dbReference>
<dbReference type="Proteomes" id="UP001151081">
    <property type="component" value="Unassembled WGS sequence"/>
</dbReference>
<dbReference type="Pfam" id="PF00933">
    <property type="entry name" value="Glyco_hydro_3"/>
    <property type="match status" value="1"/>
</dbReference>
<reference evidence="9 10" key="1">
    <citation type="submission" date="2021-04" db="EMBL/GenBank/DDBJ databases">
        <title>Genome analysis of Polyangium sp.</title>
        <authorList>
            <person name="Li Y."/>
            <person name="Wang J."/>
        </authorList>
    </citation>
    <scope>NUCLEOTIDE SEQUENCE [LARGE SCALE GENOMIC DNA]</scope>
    <source>
        <strain evidence="9 10">SDU14</strain>
    </source>
</reference>
<dbReference type="InterPro" id="IPR036962">
    <property type="entry name" value="Glyco_hydro_3_N_sf"/>
</dbReference>
<evidence type="ECO:0000259" key="8">
    <source>
        <dbReference type="SMART" id="SM01217"/>
    </source>
</evidence>
<proteinExistence type="inferred from homology"/>
<evidence type="ECO:0000256" key="6">
    <source>
        <dbReference type="ARBA" id="ARBA00023295"/>
    </source>
</evidence>
<dbReference type="GO" id="GO:0009251">
    <property type="term" value="P:glucan catabolic process"/>
    <property type="evidence" value="ECO:0007669"/>
    <property type="project" value="TreeGrafter"/>
</dbReference>
<dbReference type="InterPro" id="IPR001764">
    <property type="entry name" value="Glyco_hydro_3_N"/>
</dbReference>
<dbReference type="InterPro" id="IPR017853">
    <property type="entry name" value="GH"/>
</dbReference>
<dbReference type="Gene3D" id="3.20.20.300">
    <property type="entry name" value="Glycoside hydrolase, family 3, N-terminal domain"/>
    <property type="match status" value="1"/>
</dbReference>
<evidence type="ECO:0000256" key="7">
    <source>
        <dbReference type="RuleBase" id="RU361161"/>
    </source>
</evidence>
<dbReference type="Pfam" id="PF14310">
    <property type="entry name" value="Fn3-like"/>
    <property type="match status" value="1"/>
</dbReference>
<dbReference type="InterPro" id="IPR026891">
    <property type="entry name" value="Fn3-like"/>
</dbReference>
<dbReference type="PRINTS" id="PR00133">
    <property type="entry name" value="GLHYDRLASE3"/>
</dbReference>
<dbReference type="EC" id="3.2.1.21" evidence="3"/>
<comment type="catalytic activity">
    <reaction evidence="1">
        <text>Hydrolysis of terminal, non-reducing beta-D-glucosyl residues with release of beta-D-glucose.</text>
        <dbReference type="EC" id="3.2.1.21"/>
    </reaction>
</comment>
<dbReference type="InterPro" id="IPR013783">
    <property type="entry name" value="Ig-like_fold"/>
</dbReference>
<gene>
    <name evidence="9" type="ORF">KEG57_41575</name>
</gene>
<dbReference type="SUPFAM" id="SSF51445">
    <property type="entry name" value="(Trans)glycosidases"/>
    <property type="match status" value="1"/>
</dbReference>
<comment type="similarity">
    <text evidence="2 7">Belongs to the glycosyl hydrolase 3 family.</text>
</comment>
<evidence type="ECO:0000256" key="2">
    <source>
        <dbReference type="ARBA" id="ARBA00005336"/>
    </source>
</evidence>
<evidence type="ECO:0000256" key="4">
    <source>
        <dbReference type="ARBA" id="ARBA00022729"/>
    </source>
</evidence>
<dbReference type="InterPro" id="IPR036881">
    <property type="entry name" value="Glyco_hydro_3_C_sf"/>
</dbReference>
<dbReference type="RefSeq" id="WP_272459541.1">
    <property type="nucleotide sequence ID" value="NZ_JAGTJJ010000046.1"/>
</dbReference>
<organism evidence="9 10">
    <name type="scientific">Polyangium jinanense</name>
    <dbReference type="NCBI Taxonomy" id="2829994"/>
    <lineage>
        <taxon>Bacteria</taxon>
        <taxon>Pseudomonadati</taxon>
        <taxon>Myxococcota</taxon>
        <taxon>Polyangia</taxon>
        <taxon>Polyangiales</taxon>
        <taxon>Polyangiaceae</taxon>
        <taxon>Polyangium</taxon>
    </lineage>
</organism>
<dbReference type="Gene3D" id="2.60.40.10">
    <property type="entry name" value="Immunoglobulins"/>
    <property type="match status" value="1"/>
</dbReference>
<name>A0A9X3XB83_9BACT</name>
<dbReference type="GO" id="GO:0008422">
    <property type="term" value="F:beta-glucosidase activity"/>
    <property type="evidence" value="ECO:0007669"/>
    <property type="project" value="UniProtKB-EC"/>
</dbReference>
<evidence type="ECO:0000313" key="10">
    <source>
        <dbReference type="Proteomes" id="UP001151081"/>
    </source>
</evidence>
<dbReference type="Pfam" id="PF01915">
    <property type="entry name" value="Glyco_hydro_3_C"/>
    <property type="match status" value="1"/>
</dbReference>
<evidence type="ECO:0000256" key="5">
    <source>
        <dbReference type="ARBA" id="ARBA00022801"/>
    </source>
</evidence>
<keyword evidence="4" id="KW-0732">Signal</keyword>
<sequence>MRRRTFGGIGLALLASLLGCGGRSETTAPPSGSLEDRQVRALLDRMTLEEKVGQMNQYIAPIYARSIDSPDLAEKLDDLLARGLVGSFLFVTDAEEANALQEKASRARLGIPLIFGIDAVHGLAPVRGATIFPTPIGMAATFDDDLVERSAEITAHEMRATGMHWAFSPVLDVARDPRWGRTAETFGEDPLVVATMGRATVRGLQGPDRSRLRTLACLKHFLGPGVPLGGRNMGPVDVSERTLRGAFLPPFQAGVAAGALSVMAAYNDVNGVPSHASDELLTRILRREWGFRGFVVSDWEGIEMLHTTHHVAASQKDAIRQAVLAGVDMHMHGEGFSEPLLELVREGTVPAWRIDEAAGRILRVKHALGLFEQRYVDASRASSVLAAPGHLTVALEAARKSIVLLRNEGNRLPLRKNLKKILVTGPNADNTALLGDWSAPQPAENVITVLEGIRAAVSPATEVRFVNPGRVFEETDEALARAAEQARDADVAIVVLGENETRYDEAGVLDRRRRERTGGEGADRADLTLVGRQLELVQAVVATGTPTVVVLVNGRPLAIPWIAENVPAVLEAFEPGLVGGRAVAEVLFGDVSPSGRLPISIPRSVGQLPVHYNHPPSAEGAYVDESSAPLYAFGHGLSYTRFVYSHLRVPERIRQGEAAWVSVIVRNAGPREADEVVLMFVSDVVSSVTRPVRQLAGFQRVRLSPGESRVVHFRIPFDALALHDRRMARVVEPGRFEVSIGGLSRSWILE</sequence>
<keyword evidence="5 7" id="KW-0378">Hydrolase</keyword>
<evidence type="ECO:0000256" key="3">
    <source>
        <dbReference type="ARBA" id="ARBA00012744"/>
    </source>
</evidence>
<dbReference type="SMART" id="SM01217">
    <property type="entry name" value="Fn3_like"/>
    <property type="match status" value="1"/>
</dbReference>
<keyword evidence="6 7" id="KW-0326">Glycosidase</keyword>
<dbReference type="Gene3D" id="3.40.50.1700">
    <property type="entry name" value="Glycoside hydrolase family 3 C-terminal domain"/>
    <property type="match status" value="1"/>
</dbReference>
<feature type="domain" description="Fibronectin type III-like" evidence="8">
    <location>
        <begin position="675"/>
        <end position="744"/>
    </location>
</feature>
<evidence type="ECO:0000313" key="9">
    <source>
        <dbReference type="EMBL" id="MDC3987032.1"/>
    </source>
</evidence>
<comment type="caution">
    <text evidence="9">The sequence shown here is derived from an EMBL/GenBank/DDBJ whole genome shotgun (WGS) entry which is preliminary data.</text>
</comment>
<dbReference type="InterPro" id="IPR019800">
    <property type="entry name" value="Glyco_hydro_3_AS"/>
</dbReference>
<evidence type="ECO:0000256" key="1">
    <source>
        <dbReference type="ARBA" id="ARBA00000448"/>
    </source>
</evidence>